<name>A0ABD1MGL7_9FABA</name>
<dbReference type="AlphaFoldDB" id="A0ABD1MGL7"/>
<dbReference type="Proteomes" id="UP001603857">
    <property type="component" value="Unassembled WGS sequence"/>
</dbReference>
<keyword evidence="2" id="KW-1185">Reference proteome</keyword>
<gene>
    <name evidence="1" type="ORF">Fmac_015940</name>
</gene>
<dbReference type="InterPro" id="IPR045249">
    <property type="entry name" value="HARBI1-like"/>
</dbReference>
<protein>
    <recommendedName>
        <fullName evidence="3">DDE Tnp4 domain-containing protein</fullName>
    </recommendedName>
</protein>
<proteinExistence type="predicted"/>
<evidence type="ECO:0000313" key="1">
    <source>
        <dbReference type="EMBL" id="KAL2334727.1"/>
    </source>
</evidence>
<dbReference type="PANTHER" id="PTHR22930">
    <property type="match status" value="1"/>
</dbReference>
<dbReference type="PANTHER" id="PTHR22930:SF268">
    <property type="entry name" value="NUCLEASE HARBI1"/>
    <property type="match status" value="1"/>
</dbReference>
<dbReference type="EMBL" id="JBGMDY010000005">
    <property type="protein sequence ID" value="KAL2334727.1"/>
    <property type="molecule type" value="Genomic_DNA"/>
</dbReference>
<accession>A0ABD1MGL7</accession>
<sequence>MQHNRFACGHYCKLEQGNYCNDLASAFSKAGLKKYLQGMKKSQNVQIFTHFAAPGSLHFELHQLPFLATDFLGAIDGTHVRVKVPRSDAPRFRGRKDWPTQSVFAACNFDMKFTYVLGGWSNSRILKDVLSRQDPLIIPQG</sequence>
<evidence type="ECO:0008006" key="3">
    <source>
        <dbReference type="Google" id="ProtNLM"/>
    </source>
</evidence>
<evidence type="ECO:0000313" key="2">
    <source>
        <dbReference type="Proteomes" id="UP001603857"/>
    </source>
</evidence>
<reference evidence="1 2" key="1">
    <citation type="submission" date="2024-08" db="EMBL/GenBank/DDBJ databases">
        <title>Insights into the chromosomal genome structure of Flemingia macrophylla.</title>
        <authorList>
            <person name="Ding Y."/>
            <person name="Zhao Y."/>
            <person name="Bi W."/>
            <person name="Wu M."/>
            <person name="Zhao G."/>
            <person name="Gong Y."/>
            <person name="Li W."/>
            <person name="Zhang P."/>
        </authorList>
    </citation>
    <scope>NUCLEOTIDE SEQUENCE [LARGE SCALE GENOMIC DNA]</scope>
    <source>
        <strain evidence="1">DYQJB</strain>
        <tissue evidence="1">Leaf</tissue>
    </source>
</reference>
<comment type="caution">
    <text evidence="1">The sequence shown here is derived from an EMBL/GenBank/DDBJ whole genome shotgun (WGS) entry which is preliminary data.</text>
</comment>
<organism evidence="1 2">
    <name type="scientific">Flemingia macrophylla</name>
    <dbReference type="NCBI Taxonomy" id="520843"/>
    <lineage>
        <taxon>Eukaryota</taxon>
        <taxon>Viridiplantae</taxon>
        <taxon>Streptophyta</taxon>
        <taxon>Embryophyta</taxon>
        <taxon>Tracheophyta</taxon>
        <taxon>Spermatophyta</taxon>
        <taxon>Magnoliopsida</taxon>
        <taxon>eudicotyledons</taxon>
        <taxon>Gunneridae</taxon>
        <taxon>Pentapetalae</taxon>
        <taxon>rosids</taxon>
        <taxon>fabids</taxon>
        <taxon>Fabales</taxon>
        <taxon>Fabaceae</taxon>
        <taxon>Papilionoideae</taxon>
        <taxon>50 kb inversion clade</taxon>
        <taxon>NPAAA clade</taxon>
        <taxon>indigoferoid/millettioid clade</taxon>
        <taxon>Phaseoleae</taxon>
        <taxon>Flemingia</taxon>
    </lineage>
</organism>